<reference evidence="3 4" key="1">
    <citation type="submission" date="2019-03" db="EMBL/GenBank/DDBJ databases">
        <title>Genomic Encyclopedia of Type Strains, Phase III (KMG-III): the genomes of soil and plant-associated and newly described type strains.</title>
        <authorList>
            <person name="Whitman W."/>
        </authorList>
    </citation>
    <scope>NUCLEOTIDE SEQUENCE [LARGE SCALE GENOMIC DNA]</scope>
    <source>
        <strain evidence="3 4">CECT 8446</strain>
    </source>
</reference>
<protein>
    <submittedName>
        <fullName evidence="3">Uncharacterized membrane protein YhaH (DUF805 family)</fullName>
    </submittedName>
</protein>
<feature type="transmembrane region" description="Helical" evidence="1">
    <location>
        <begin position="247"/>
        <end position="267"/>
    </location>
</feature>
<name>A0A4R6T5E1_9BACT</name>
<keyword evidence="1" id="KW-0472">Membrane</keyword>
<dbReference type="PANTHER" id="PTHR34980">
    <property type="entry name" value="INNER MEMBRANE PROTEIN-RELATED-RELATED"/>
    <property type="match status" value="1"/>
</dbReference>
<dbReference type="Pfam" id="PF05656">
    <property type="entry name" value="DUF805"/>
    <property type="match status" value="1"/>
</dbReference>
<dbReference type="Proteomes" id="UP000294535">
    <property type="component" value="Unassembled WGS sequence"/>
</dbReference>
<dbReference type="EMBL" id="SNYF01000008">
    <property type="protein sequence ID" value="TDQ15194.1"/>
    <property type="molecule type" value="Genomic_DNA"/>
</dbReference>
<accession>A0A4R6T5E1</accession>
<evidence type="ECO:0000259" key="2">
    <source>
        <dbReference type="Pfam" id="PF14237"/>
    </source>
</evidence>
<feature type="transmembrane region" description="Helical" evidence="1">
    <location>
        <begin position="134"/>
        <end position="155"/>
    </location>
</feature>
<dbReference type="InterPro" id="IPR025640">
    <property type="entry name" value="GYF_2"/>
</dbReference>
<evidence type="ECO:0000313" key="3">
    <source>
        <dbReference type="EMBL" id="TDQ15194.1"/>
    </source>
</evidence>
<evidence type="ECO:0000313" key="4">
    <source>
        <dbReference type="Proteomes" id="UP000294535"/>
    </source>
</evidence>
<dbReference type="GO" id="GO:0005886">
    <property type="term" value="C:plasma membrane"/>
    <property type="evidence" value="ECO:0007669"/>
    <property type="project" value="TreeGrafter"/>
</dbReference>
<proteinExistence type="predicted"/>
<feature type="domain" description="GYF" evidence="2">
    <location>
        <begin position="33"/>
        <end position="78"/>
    </location>
</feature>
<comment type="caution">
    <text evidence="3">The sequence shown here is derived from an EMBL/GenBank/DDBJ whole genome shotgun (WGS) entry which is preliminary data.</text>
</comment>
<gene>
    <name evidence="3" type="ORF">DFQ04_3080</name>
</gene>
<organism evidence="3 4">
    <name type="scientific">Algoriphagus boseongensis</name>
    <dbReference type="NCBI Taxonomy" id="1442587"/>
    <lineage>
        <taxon>Bacteria</taxon>
        <taxon>Pseudomonadati</taxon>
        <taxon>Bacteroidota</taxon>
        <taxon>Cytophagia</taxon>
        <taxon>Cytophagales</taxon>
        <taxon>Cyclobacteriaceae</taxon>
        <taxon>Algoriphagus</taxon>
    </lineage>
</organism>
<evidence type="ECO:0000256" key="1">
    <source>
        <dbReference type="SAM" id="Phobius"/>
    </source>
</evidence>
<dbReference type="AlphaFoldDB" id="A0A4R6T5E1"/>
<dbReference type="InterPro" id="IPR008523">
    <property type="entry name" value="DUF805"/>
</dbReference>
<feature type="transmembrane region" description="Helical" evidence="1">
    <location>
        <begin position="279"/>
        <end position="298"/>
    </location>
</feature>
<keyword evidence="1" id="KW-0812">Transmembrane</keyword>
<keyword evidence="1" id="KW-1133">Transmembrane helix</keyword>
<sequence>MPNSNTTFLLLVSLFFNRNVLNYFIIYVGMKKYFYAKGNEQVGPLTLNELRQADIKPDTLVWFEGLSKWEKAERLEDLKGIFELMPPPLETEVSKSSMGGNNSFTSPPLFSEGKKQKMFSKLFTPEGRIMRTEYVLTFIFYTIILYSVAALNLFFELQTQEIGIYPPRLNPWFYFILFPFWIVLLFQGAKRCHDLGNSGWFQIIPFYIFWMFFAEGEPGPNKYGPNPNVSKSPINRKNNSRNMKEKITGIISFCGGLGWGVFGLYVFIDEINYIDGDEFFIFLLFLITVLSTILYVLWTKFGKKELSDLEKIEYENKLLKHQIEQKELRKKLLE</sequence>
<feature type="transmembrane region" description="Helical" evidence="1">
    <location>
        <begin position="171"/>
        <end position="189"/>
    </location>
</feature>
<dbReference type="Pfam" id="PF14237">
    <property type="entry name" value="GYF_2"/>
    <property type="match status" value="1"/>
</dbReference>
<keyword evidence="4" id="KW-1185">Reference proteome</keyword>
<feature type="transmembrane region" description="Helical" evidence="1">
    <location>
        <begin position="6"/>
        <end position="28"/>
    </location>
</feature>